<dbReference type="EMBL" id="BK032685">
    <property type="protein sequence ID" value="DAF55037.1"/>
    <property type="molecule type" value="Genomic_DNA"/>
</dbReference>
<dbReference type="NCBIfam" id="TIGR01560">
    <property type="entry name" value="put_DNA_pack"/>
    <property type="match status" value="1"/>
</dbReference>
<proteinExistence type="predicted"/>
<dbReference type="InterPro" id="IPR006450">
    <property type="entry name" value="Phage_HK97_gp6-like"/>
</dbReference>
<organism evidence="1">
    <name type="scientific">Myoviridae sp. ctBTH15</name>
    <dbReference type="NCBI Taxonomy" id="2827666"/>
    <lineage>
        <taxon>Viruses</taxon>
        <taxon>Duplodnaviria</taxon>
        <taxon>Heunggongvirae</taxon>
        <taxon>Uroviricota</taxon>
        <taxon>Caudoviricetes</taxon>
    </lineage>
</organism>
<accession>A0A8S5SVC9</accession>
<evidence type="ECO:0000313" key="1">
    <source>
        <dbReference type="EMBL" id="DAF55037.1"/>
    </source>
</evidence>
<name>A0A8S5SVC9_9CAUD</name>
<protein>
    <submittedName>
        <fullName evidence="1">Head to tail adaptor</fullName>
    </submittedName>
</protein>
<sequence length="94" mass="10744">MTETERIRAALRISHTDADEEITQTIAAAKADMEAVGIRQQPEMDPLVMFCVELFCKSAFDFGGDKDWYQKRYRMLRDNMATMQKYQEGGVSGV</sequence>
<reference evidence="1" key="1">
    <citation type="journal article" date="2021" name="Proc. Natl. Acad. Sci. U.S.A.">
        <title>A Catalog of Tens of Thousands of Viruses from Human Metagenomes Reveals Hidden Associations with Chronic Diseases.</title>
        <authorList>
            <person name="Tisza M.J."/>
            <person name="Buck C.B."/>
        </authorList>
    </citation>
    <scope>NUCLEOTIDE SEQUENCE</scope>
    <source>
        <strain evidence="1">CtBTH15</strain>
    </source>
</reference>